<keyword evidence="3" id="KW-0732">Signal</keyword>
<dbReference type="Proteomes" id="UP000182658">
    <property type="component" value="Unassembled WGS sequence"/>
</dbReference>
<keyword evidence="2" id="KW-0812">Transmembrane</keyword>
<feature type="transmembrane region" description="Helical" evidence="2">
    <location>
        <begin position="181"/>
        <end position="201"/>
    </location>
</feature>
<feature type="compositionally biased region" description="Low complexity" evidence="1">
    <location>
        <begin position="140"/>
        <end position="161"/>
    </location>
</feature>
<evidence type="ECO:0000256" key="2">
    <source>
        <dbReference type="SAM" id="Phobius"/>
    </source>
</evidence>
<proteinExistence type="predicted"/>
<evidence type="ECO:0000256" key="3">
    <source>
        <dbReference type="SAM" id="SignalP"/>
    </source>
</evidence>
<feature type="signal peptide" evidence="3">
    <location>
        <begin position="1"/>
        <end position="21"/>
    </location>
</feature>
<protein>
    <recommendedName>
        <fullName evidence="6">Extracellular membrane protein CFEM domain-containing protein</fullName>
    </recommendedName>
</protein>
<dbReference type="AlphaFoldDB" id="A0A1J7JEU7"/>
<dbReference type="EMBL" id="KV875098">
    <property type="protein sequence ID" value="OIW28216.1"/>
    <property type="molecule type" value="Genomic_DNA"/>
</dbReference>
<evidence type="ECO:0000313" key="4">
    <source>
        <dbReference type="EMBL" id="OIW28216.1"/>
    </source>
</evidence>
<keyword evidence="5" id="KW-1185">Reference proteome</keyword>
<organism evidence="4 5">
    <name type="scientific">Coniochaeta ligniaria NRRL 30616</name>
    <dbReference type="NCBI Taxonomy" id="1408157"/>
    <lineage>
        <taxon>Eukaryota</taxon>
        <taxon>Fungi</taxon>
        <taxon>Dikarya</taxon>
        <taxon>Ascomycota</taxon>
        <taxon>Pezizomycotina</taxon>
        <taxon>Sordariomycetes</taxon>
        <taxon>Sordariomycetidae</taxon>
        <taxon>Coniochaetales</taxon>
        <taxon>Coniochaetaceae</taxon>
        <taxon>Coniochaeta</taxon>
    </lineage>
</organism>
<evidence type="ECO:0008006" key="6">
    <source>
        <dbReference type="Google" id="ProtNLM"/>
    </source>
</evidence>
<accession>A0A1J7JEU7</accession>
<keyword evidence="2" id="KW-1133">Transmembrane helix</keyword>
<keyword evidence="2" id="KW-0472">Membrane</keyword>
<sequence length="359" mass="37535">MRYSFTIRLASWLILAPLTQSTFQNDFSLYPESAQQCLYTAATLSGCSGDTAMAMNSCLCSNGGNFVTKTATCLESLDAVELGTVYDTMNDHCTDTKTPLTVSRAQFLKDRVANVASTTTSATASGISTSISTGSMTATTTGSAAVTSTGDPEATGSGENNSGDEEGDGDGTLSSTARAGIIAGSTSGGVLILGLMAFLFVRHRRNSQSSHEEAHPMLFQKFGGHSGGGGFDAAAARQGDVGGGGVDLSATAHDGLEVADAHGLEETVPVSDQKWRPNRRFNWESPYEPPWSPPLQDAAPKPGWGQLPRVAAQSSREGYRHIEPQIHELASPELQAPIEMAATPLDGQQYSGSGWGSGK</sequence>
<dbReference type="InParanoid" id="A0A1J7JEU7"/>
<evidence type="ECO:0000313" key="5">
    <source>
        <dbReference type="Proteomes" id="UP000182658"/>
    </source>
</evidence>
<dbReference type="STRING" id="1408157.A0A1J7JEU7"/>
<dbReference type="OrthoDB" id="5237846at2759"/>
<evidence type="ECO:0000256" key="1">
    <source>
        <dbReference type="SAM" id="MobiDB-lite"/>
    </source>
</evidence>
<feature type="chain" id="PRO_5012995571" description="Extracellular membrane protein CFEM domain-containing protein" evidence="3">
    <location>
        <begin position="22"/>
        <end position="359"/>
    </location>
</feature>
<name>A0A1J7JEU7_9PEZI</name>
<feature type="region of interest" description="Disordered" evidence="1">
    <location>
        <begin position="140"/>
        <end position="175"/>
    </location>
</feature>
<gene>
    <name evidence="4" type="ORF">CONLIGDRAFT_368937</name>
</gene>
<reference evidence="4 5" key="1">
    <citation type="submission" date="2016-10" db="EMBL/GenBank/DDBJ databases">
        <title>Draft genome sequence of Coniochaeta ligniaria NRRL30616, a lignocellulolytic fungus for bioabatement of inhibitors in plant biomass hydrolysates.</title>
        <authorList>
            <consortium name="DOE Joint Genome Institute"/>
            <person name="Jimenez D.J."/>
            <person name="Hector R.E."/>
            <person name="Riley R."/>
            <person name="Sun H."/>
            <person name="Grigoriev I.V."/>
            <person name="Van Elsas J.D."/>
            <person name="Nichols N.N."/>
        </authorList>
    </citation>
    <scope>NUCLEOTIDE SEQUENCE [LARGE SCALE GENOMIC DNA]</scope>
    <source>
        <strain evidence="4 5">NRRL 30616</strain>
    </source>
</reference>